<gene>
    <name evidence="1" type="ORF">R3Q16_31035</name>
</gene>
<accession>A0ABU4C3I5</accession>
<organism evidence="1 2">
    <name type="scientific">Rhodococcus globerulus</name>
    <dbReference type="NCBI Taxonomy" id="33008"/>
    <lineage>
        <taxon>Bacteria</taxon>
        <taxon>Bacillati</taxon>
        <taxon>Actinomycetota</taxon>
        <taxon>Actinomycetes</taxon>
        <taxon>Mycobacteriales</taxon>
        <taxon>Nocardiaceae</taxon>
        <taxon>Rhodococcus</taxon>
    </lineage>
</organism>
<comment type="caution">
    <text evidence="1">The sequence shown here is derived from an EMBL/GenBank/DDBJ whole genome shotgun (WGS) entry which is preliminary data.</text>
</comment>
<sequence length="78" mass="8371">MGDGDIDSGFESLFEFRDEVGGYYSVANLRGDDQEPPFGSGERVGQKIGVLEGTDWSNLGGCAVITVDGLNFVLYIAF</sequence>
<evidence type="ECO:0000313" key="1">
    <source>
        <dbReference type="EMBL" id="MDV6271066.1"/>
    </source>
</evidence>
<protein>
    <submittedName>
        <fullName evidence="1">Uncharacterized protein</fullName>
    </submittedName>
</protein>
<proteinExistence type="predicted"/>
<dbReference type="EMBL" id="JAWLKB010000030">
    <property type="protein sequence ID" value="MDV6271066.1"/>
    <property type="molecule type" value="Genomic_DNA"/>
</dbReference>
<name>A0ABU4C3I5_RHOGO</name>
<keyword evidence="2" id="KW-1185">Reference proteome</keyword>
<reference evidence="1 2" key="1">
    <citation type="submission" date="2023-10" db="EMBL/GenBank/DDBJ databases">
        <title>Development of a sustainable strategy for remediation of hydrocarbon-contaminated territories based on the waste exchange concept.</title>
        <authorList>
            <person name="Krivoruchko A."/>
        </authorList>
    </citation>
    <scope>NUCLEOTIDE SEQUENCE [LARGE SCALE GENOMIC DNA]</scope>
    <source>
        <strain evidence="1 2">IEGM 1203</strain>
    </source>
</reference>
<evidence type="ECO:0000313" key="2">
    <source>
        <dbReference type="Proteomes" id="UP001185927"/>
    </source>
</evidence>
<dbReference type="Proteomes" id="UP001185927">
    <property type="component" value="Unassembled WGS sequence"/>
</dbReference>
<dbReference type="RefSeq" id="WP_317545529.1">
    <property type="nucleotide sequence ID" value="NZ_JAWLKB010000030.1"/>
</dbReference>